<dbReference type="RefSeq" id="WP_378288598.1">
    <property type="nucleotide sequence ID" value="NZ_JBHSON010000089.1"/>
</dbReference>
<feature type="region of interest" description="Disordered" evidence="1">
    <location>
        <begin position="81"/>
        <end position="100"/>
    </location>
</feature>
<proteinExistence type="predicted"/>
<dbReference type="CDD" id="cd07951">
    <property type="entry name" value="ED_3B_N_AMMECR1"/>
    <property type="match status" value="1"/>
</dbReference>
<keyword evidence="3" id="KW-1185">Reference proteome</keyword>
<feature type="region of interest" description="Disordered" evidence="1">
    <location>
        <begin position="242"/>
        <end position="270"/>
    </location>
</feature>
<dbReference type="Proteomes" id="UP001596074">
    <property type="component" value="Unassembled WGS sequence"/>
</dbReference>
<sequence length="302" mass="30536">MLIYAAVCPHPPLLVPELAGEAAGELDALRAACATAVSRLGEAVASATEIVVVGGGPATRSYGPDAAATLRPYGLVSPGLNGEPENGLADTGERSDPDSGKTLIGAEVLPLSLTIGRWLLRDLLRGLRDGPPHEVTVRFQAVAYDAAPGECLSLGRQLAGPEGRRVALLVMGDGSACLTEKAPGYLDPRAEPYDTAVAGAFERADTAALADLDPGLSHELQAAGRAAWQVLAGAASPRTSAATAPAATASPAAASTAGPARPPAAGGMADRGGAPFDAELLAYEAPYGVGYFVATWDGRPRP</sequence>
<name>A0ABW1AAL5_9ACTN</name>
<evidence type="ECO:0000256" key="1">
    <source>
        <dbReference type="SAM" id="MobiDB-lite"/>
    </source>
</evidence>
<gene>
    <name evidence="2" type="ORF">ACFPZN_43535</name>
</gene>
<dbReference type="Gene3D" id="3.40.830.10">
    <property type="entry name" value="LigB-like"/>
    <property type="match status" value="1"/>
</dbReference>
<organism evidence="2 3">
    <name type="scientific">Actinomadura rugatobispora</name>
    <dbReference type="NCBI Taxonomy" id="1994"/>
    <lineage>
        <taxon>Bacteria</taxon>
        <taxon>Bacillati</taxon>
        <taxon>Actinomycetota</taxon>
        <taxon>Actinomycetes</taxon>
        <taxon>Streptosporangiales</taxon>
        <taxon>Thermomonosporaceae</taxon>
        <taxon>Actinomadura</taxon>
    </lineage>
</organism>
<dbReference type="EMBL" id="JBHSON010000089">
    <property type="protein sequence ID" value="MFC5752530.1"/>
    <property type="molecule type" value="Genomic_DNA"/>
</dbReference>
<accession>A0ABW1AAL5</accession>
<reference evidence="3" key="1">
    <citation type="journal article" date="2019" name="Int. J. Syst. Evol. Microbiol.">
        <title>The Global Catalogue of Microorganisms (GCM) 10K type strain sequencing project: providing services to taxonomists for standard genome sequencing and annotation.</title>
        <authorList>
            <consortium name="The Broad Institute Genomics Platform"/>
            <consortium name="The Broad Institute Genome Sequencing Center for Infectious Disease"/>
            <person name="Wu L."/>
            <person name="Ma J."/>
        </authorList>
    </citation>
    <scope>NUCLEOTIDE SEQUENCE [LARGE SCALE GENOMIC DNA]</scope>
    <source>
        <strain evidence="3">KCTC 42087</strain>
    </source>
</reference>
<protein>
    <submittedName>
        <fullName evidence="2">Class III extradiol dioxygenase subunit B-like domain-containing protein</fullName>
    </submittedName>
</protein>
<evidence type="ECO:0000313" key="2">
    <source>
        <dbReference type="EMBL" id="MFC5752530.1"/>
    </source>
</evidence>
<evidence type="ECO:0000313" key="3">
    <source>
        <dbReference type="Proteomes" id="UP001596074"/>
    </source>
</evidence>
<comment type="caution">
    <text evidence="2">The sequence shown here is derived from an EMBL/GenBank/DDBJ whole genome shotgun (WGS) entry which is preliminary data.</text>
</comment>